<accession>A0ABW1FV86</accession>
<dbReference type="InterPro" id="IPR058488">
    <property type="entry name" value="DUF8175"/>
</dbReference>
<feature type="transmembrane region" description="Helical" evidence="2">
    <location>
        <begin position="29"/>
        <end position="49"/>
    </location>
</feature>
<keyword evidence="2" id="KW-1133">Transmembrane helix</keyword>
<keyword evidence="2" id="KW-0472">Membrane</keyword>
<feature type="domain" description="DUF8175" evidence="3">
    <location>
        <begin position="82"/>
        <end position="243"/>
    </location>
</feature>
<gene>
    <name evidence="4" type="ORF">ACFP3V_02610</name>
</gene>
<dbReference type="Pfam" id="PF26526">
    <property type="entry name" value="DUF8175"/>
    <property type="match status" value="1"/>
</dbReference>
<organism evidence="4 5">
    <name type="scientific">Streptacidiphilus monticola</name>
    <dbReference type="NCBI Taxonomy" id="2161674"/>
    <lineage>
        <taxon>Bacteria</taxon>
        <taxon>Bacillati</taxon>
        <taxon>Actinomycetota</taxon>
        <taxon>Actinomycetes</taxon>
        <taxon>Kitasatosporales</taxon>
        <taxon>Streptomycetaceae</taxon>
        <taxon>Streptacidiphilus</taxon>
    </lineage>
</organism>
<evidence type="ECO:0000313" key="5">
    <source>
        <dbReference type="Proteomes" id="UP001596174"/>
    </source>
</evidence>
<evidence type="ECO:0000256" key="2">
    <source>
        <dbReference type="SAM" id="Phobius"/>
    </source>
</evidence>
<feature type="compositionally biased region" description="Low complexity" evidence="1">
    <location>
        <begin position="78"/>
        <end position="91"/>
    </location>
</feature>
<dbReference type="EMBL" id="JBHSQJ010000007">
    <property type="protein sequence ID" value="MFC5906114.1"/>
    <property type="molecule type" value="Genomic_DNA"/>
</dbReference>
<dbReference type="Proteomes" id="UP001596174">
    <property type="component" value="Unassembled WGS sequence"/>
</dbReference>
<keyword evidence="2" id="KW-0812">Transmembrane</keyword>
<reference evidence="5" key="1">
    <citation type="journal article" date="2019" name="Int. J. Syst. Evol. Microbiol.">
        <title>The Global Catalogue of Microorganisms (GCM) 10K type strain sequencing project: providing services to taxonomists for standard genome sequencing and annotation.</title>
        <authorList>
            <consortium name="The Broad Institute Genomics Platform"/>
            <consortium name="The Broad Institute Genome Sequencing Center for Infectious Disease"/>
            <person name="Wu L."/>
            <person name="Ma J."/>
        </authorList>
    </citation>
    <scope>NUCLEOTIDE SEQUENCE [LARGE SCALE GENOMIC DNA]</scope>
    <source>
        <strain evidence="5">JCM 4816</strain>
    </source>
</reference>
<keyword evidence="5" id="KW-1185">Reference proteome</keyword>
<evidence type="ECO:0000259" key="3">
    <source>
        <dbReference type="Pfam" id="PF26526"/>
    </source>
</evidence>
<evidence type="ECO:0000313" key="4">
    <source>
        <dbReference type="EMBL" id="MFC5906114.1"/>
    </source>
</evidence>
<feature type="region of interest" description="Disordered" evidence="1">
    <location>
        <begin position="54"/>
        <end position="92"/>
    </location>
</feature>
<evidence type="ECO:0000256" key="1">
    <source>
        <dbReference type="SAM" id="MobiDB-lite"/>
    </source>
</evidence>
<sequence>MPEGLAGGPGRPARGLTGPEAPAAAWRRLRMLGAVFVLVFVLVVALAIFNRTGGTTSRPNGGTGTAPAAGSNDGRADATAPTGTAPVTGTTNGIATGYARTEQGAESAAANYAVALWSDAMLGTSSRHGVIATVAAGPAQQALQQKFDKSYDYLNAKLGPQTATAGGKLTLVCRAVPVGTRTTRFSSSDATVQVWMTTLFGLAGTGSQYPVTESWKTVTLGLSWSGDWKVTSYADSDGPTPISGSQPVSDPSSIADAATQFGGFRYAR</sequence>
<dbReference type="RefSeq" id="WP_380579207.1">
    <property type="nucleotide sequence ID" value="NZ_JBHSQJ010000007.1"/>
</dbReference>
<protein>
    <recommendedName>
        <fullName evidence="3">DUF8175 domain-containing protein</fullName>
    </recommendedName>
</protein>
<comment type="caution">
    <text evidence="4">The sequence shown here is derived from an EMBL/GenBank/DDBJ whole genome shotgun (WGS) entry which is preliminary data.</text>
</comment>
<name>A0ABW1FV86_9ACTN</name>
<proteinExistence type="predicted"/>